<dbReference type="AlphaFoldDB" id="A0A3M6UI55"/>
<feature type="compositionally biased region" description="Basic and acidic residues" evidence="1">
    <location>
        <begin position="83"/>
        <end position="96"/>
    </location>
</feature>
<organism evidence="2 3">
    <name type="scientific">Pocillopora damicornis</name>
    <name type="common">Cauliflower coral</name>
    <name type="synonym">Millepora damicornis</name>
    <dbReference type="NCBI Taxonomy" id="46731"/>
    <lineage>
        <taxon>Eukaryota</taxon>
        <taxon>Metazoa</taxon>
        <taxon>Cnidaria</taxon>
        <taxon>Anthozoa</taxon>
        <taxon>Hexacorallia</taxon>
        <taxon>Scleractinia</taxon>
        <taxon>Astrocoeniina</taxon>
        <taxon>Pocilloporidae</taxon>
        <taxon>Pocillopora</taxon>
    </lineage>
</organism>
<evidence type="ECO:0000313" key="3">
    <source>
        <dbReference type="Proteomes" id="UP000275408"/>
    </source>
</evidence>
<feature type="compositionally biased region" description="Basic and acidic residues" evidence="1">
    <location>
        <begin position="42"/>
        <end position="62"/>
    </location>
</feature>
<reference evidence="2 3" key="1">
    <citation type="journal article" date="2018" name="Sci. Rep.">
        <title>Comparative analysis of the Pocillopora damicornis genome highlights role of immune system in coral evolution.</title>
        <authorList>
            <person name="Cunning R."/>
            <person name="Bay R.A."/>
            <person name="Gillette P."/>
            <person name="Baker A.C."/>
            <person name="Traylor-Knowles N."/>
        </authorList>
    </citation>
    <scope>NUCLEOTIDE SEQUENCE [LARGE SCALE GENOMIC DNA]</scope>
    <source>
        <strain evidence="2">RSMAS</strain>
        <tissue evidence="2">Whole animal</tissue>
    </source>
</reference>
<dbReference type="Proteomes" id="UP000275408">
    <property type="component" value="Unassembled WGS sequence"/>
</dbReference>
<name>A0A3M6UI55_POCDA</name>
<evidence type="ECO:0000313" key="2">
    <source>
        <dbReference type="EMBL" id="RMX53347.1"/>
    </source>
</evidence>
<accession>A0A3M6UI55</accession>
<gene>
    <name evidence="2" type="ORF">pdam_00018684</name>
</gene>
<sequence length="385" mass="43856">MGIPRVEPMKLKSWARYPSVSAKQINELWSWKDTEAMAAENTNRDNMSDEDGDRSLEGRDNNEGLLAIGSDAQYNSDSDSDLEENRTRTARRDDLSERLREQSEFCSCSLEGQPTLTSSRTPEMVCRLCSKAIIRNRTQQGKPNKSNLNPTTTEETFLTVVPESYKGHLLSLSSLSLEDEICSNSTTASLPTVSSEPQRKKIPVPHVCDHSVQHPSPGLTVVLFLFERSHQERKEKLFILYMIPEKEQQVYETIFQSYKNEGTEQGYSTRQISFCVNNGKSQDFHSVFVHEQIRISFEIEDQQQQNFVSPEDARRREFVFRVAKIECESKNRVAPGAKSHFRLQYVGESENPCQEQGKITLAIDAETQCSLYFPIAFWSPVTAAD</sequence>
<feature type="region of interest" description="Disordered" evidence="1">
    <location>
        <begin position="39"/>
        <end position="96"/>
    </location>
</feature>
<evidence type="ECO:0000256" key="1">
    <source>
        <dbReference type="SAM" id="MobiDB-lite"/>
    </source>
</evidence>
<comment type="caution">
    <text evidence="2">The sequence shown here is derived from an EMBL/GenBank/DDBJ whole genome shotgun (WGS) entry which is preliminary data.</text>
</comment>
<proteinExistence type="predicted"/>
<keyword evidence="3" id="KW-1185">Reference proteome</keyword>
<protein>
    <submittedName>
        <fullName evidence="2">Uncharacterized protein</fullName>
    </submittedName>
</protein>
<dbReference type="EMBL" id="RCHS01001465">
    <property type="protein sequence ID" value="RMX53347.1"/>
    <property type="molecule type" value="Genomic_DNA"/>
</dbReference>
<dbReference type="OrthoDB" id="5990041at2759"/>